<protein>
    <submittedName>
        <fullName evidence="3">Pteridine reductase</fullName>
    </submittedName>
</protein>
<dbReference type="Gene3D" id="3.40.50.720">
    <property type="entry name" value="NAD(P)-binding Rossmann-like Domain"/>
    <property type="match status" value="1"/>
</dbReference>
<dbReference type="InterPro" id="IPR036291">
    <property type="entry name" value="NAD(P)-bd_dom_sf"/>
</dbReference>
<dbReference type="AlphaFoldDB" id="A0A1C3EQR5"/>
<dbReference type="GO" id="GO:0016491">
    <property type="term" value="F:oxidoreductase activity"/>
    <property type="evidence" value="ECO:0007669"/>
    <property type="project" value="UniProtKB-KW"/>
</dbReference>
<dbReference type="OrthoDB" id="9775864at2"/>
<dbReference type="PRINTS" id="PR00081">
    <property type="entry name" value="GDHRDH"/>
</dbReference>
<dbReference type="Pfam" id="PF13561">
    <property type="entry name" value="adh_short_C2"/>
    <property type="match status" value="1"/>
</dbReference>
<organism evidence="3 4">
    <name type="scientific">Veronia pacifica</name>
    <dbReference type="NCBI Taxonomy" id="1080227"/>
    <lineage>
        <taxon>Bacteria</taxon>
        <taxon>Pseudomonadati</taxon>
        <taxon>Pseudomonadota</taxon>
        <taxon>Gammaproteobacteria</taxon>
        <taxon>Vibrionales</taxon>
        <taxon>Vibrionaceae</taxon>
        <taxon>Veronia</taxon>
    </lineage>
</organism>
<dbReference type="STRING" id="1080227.A8L45_02860"/>
<comment type="caution">
    <text evidence="3">The sequence shown here is derived from an EMBL/GenBank/DDBJ whole genome shotgun (WGS) entry which is preliminary data.</text>
</comment>
<evidence type="ECO:0000313" key="3">
    <source>
        <dbReference type="EMBL" id="ODA35583.1"/>
    </source>
</evidence>
<dbReference type="PANTHER" id="PTHR43639:SF1">
    <property type="entry name" value="SHORT-CHAIN DEHYDROGENASE_REDUCTASE FAMILY PROTEIN"/>
    <property type="match status" value="1"/>
</dbReference>
<sequence length="244" mass="26170">MNQDKVVLVTGAARRLGKVITETFHSAGFKVVIHCHSSLEEGHALAAALNVEREDSAAVIQADLCDENAVKRLAIEAINVWGRLNCLINSASMFYPTPVDSATSKDWDALFGSNLKAPFFLTQSCAAALRDSAGSVINIADIYADRPLKGHSLYCMAKAANVMMTKSLAVELGPEIRVNGIAPGAILWPENGMDDAEKENIINTVPLARKGTAEDVAKAILDLESSRYITGQILTVDGGRSLSW</sequence>
<dbReference type="InterPro" id="IPR002347">
    <property type="entry name" value="SDR_fam"/>
</dbReference>
<proteinExistence type="inferred from homology"/>
<evidence type="ECO:0000313" key="4">
    <source>
        <dbReference type="Proteomes" id="UP000094936"/>
    </source>
</evidence>
<dbReference type="EMBL" id="LYBM01000003">
    <property type="protein sequence ID" value="ODA35583.1"/>
    <property type="molecule type" value="Genomic_DNA"/>
</dbReference>
<accession>A0A1C3EQR5</accession>
<dbReference type="RefSeq" id="WP_068899045.1">
    <property type="nucleotide sequence ID" value="NZ_JBHUIF010000020.1"/>
</dbReference>
<keyword evidence="4" id="KW-1185">Reference proteome</keyword>
<dbReference type="Proteomes" id="UP000094936">
    <property type="component" value="Unassembled WGS sequence"/>
</dbReference>
<dbReference type="PANTHER" id="PTHR43639">
    <property type="entry name" value="OXIDOREDUCTASE, SHORT-CHAIN DEHYDROGENASE/REDUCTASE FAMILY (AFU_ORTHOLOGUE AFUA_5G02870)"/>
    <property type="match status" value="1"/>
</dbReference>
<dbReference type="PRINTS" id="PR00080">
    <property type="entry name" value="SDRFAMILY"/>
</dbReference>
<reference evidence="3 4" key="1">
    <citation type="submission" date="2016-05" db="EMBL/GenBank/DDBJ databases">
        <title>Genomic Taxonomy of the Vibrionaceae.</title>
        <authorList>
            <person name="Gomez-Gil B."/>
            <person name="Enciso-Ibarra J."/>
        </authorList>
    </citation>
    <scope>NUCLEOTIDE SEQUENCE [LARGE SCALE GENOMIC DNA]</scope>
    <source>
        <strain evidence="3 4">CAIM 1920</strain>
    </source>
</reference>
<keyword evidence="2" id="KW-0560">Oxidoreductase</keyword>
<evidence type="ECO:0000256" key="2">
    <source>
        <dbReference type="ARBA" id="ARBA00023002"/>
    </source>
</evidence>
<gene>
    <name evidence="3" type="ORF">A8L45_02860</name>
</gene>
<evidence type="ECO:0000256" key="1">
    <source>
        <dbReference type="ARBA" id="ARBA00006484"/>
    </source>
</evidence>
<name>A0A1C3EQR5_9GAMM</name>
<dbReference type="SUPFAM" id="SSF51735">
    <property type="entry name" value="NAD(P)-binding Rossmann-fold domains"/>
    <property type="match status" value="1"/>
</dbReference>
<comment type="similarity">
    <text evidence="1">Belongs to the short-chain dehydrogenases/reductases (SDR) family.</text>
</comment>
<dbReference type="NCBIfam" id="NF006598">
    <property type="entry name" value="PRK09135.1"/>
    <property type="match status" value="1"/>
</dbReference>